<feature type="transmembrane region" description="Helical" evidence="1">
    <location>
        <begin position="6"/>
        <end position="25"/>
    </location>
</feature>
<organism evidence="2 3">
    <name type="scientific">Datura stramonium</name>
    <name type="common">Jimsonweed</name>
    <name type="synonym">Common thornapple</name>
    <dbReference type="NCBI Taxonomy" id="4076"/>
    <lineage>
        <taxon>Eukaryota</taxon>
        <taxon>Viridiplantae</taxon>
        <taxon>Streptophyta</taxon>
        <taxon>Embryophyta</taxon>
        <taxon>Tracheophyta</taxon>
        <taxon>Spermatophyta</taxon>
        <taxon>Magnoliopsida</taxon>
        <taxon>eudicotyledons</taxon>
        <taxon>Gunneridae</taxon>
        <taxon>Pentapetalae</taxon>
        <taxon>asterids</taxon>
        <taxon>lamiids</taxon>
        <taxon>Solanales</taxon>
        <taxon>Solanaceae</taxon>
        <taxon>Solanoideae</taxon>
        <taxon>Datureae</taxon>
        <taxon>Datura</taxon>
    </lineage>
</organism>
<dbReference type="Proteomes" id="UP000823775">
    <property type="component" value="Unassembled WGS sequence"/>
</dbReference>
<evidence type="ECO:0000313" key="2">
    <source>
        <dbReference type="EMBL" id="MCD7462302.1"/>
    </source>
</evidence>
<evidence type="ECO:0008006" key="4">
    <source>
        <dbReference type="Google" id="ProtNLM"/>
    </source>
</evidence>
<keyword evidence="1" id="KW-0472">Membrane</keyword>
<keyword evidence="3" id="KW-1185">Reference proteome</keyword>
<dbReference type="EMBL" id="JACEIK010000792">
    <property type="protein sequence ID" value="MCD7462302.1"/>
    <property type="molecule type" value="Genomic_DNA"/>
</dbReference>
<evidence type="ECO:0000313" key="3">
    <source>
        <dbReference type="Proteomes" id="UP000823775"/>
    </source>
</evidence>
<accession>A0ABS8SV96</accession>
<keyword evidence="1" id="KW-1133">Transmembrane helix</keyword>
<dbReference type="SUPFAM" id="SSF56112">
    <property type="entry name" value="Protein kinase-like (PK-like)"/>
    <property type="match status" value="1"/>
</dbReference>
<gene>
    <name evidence="2" type="ORF">HAX54_048210</name>
</gene>
<dbReference type="Gene3D" id="3.30.200.20">
    <property type="entry name" value="Phosphorylase Kinase, domain 1"/>
    <property type="match status" value="1"/>
</dbReference>
<evidence type="ECO:0000256" key="1">
    <source>
        <dbReference type="SAM" id="Phobius"/>
    </source>
</evidence>
<proteinExistence type="predicted"/>
<dbReference type="InterPro" id="IPR011009">
    <property type="entry name" value="Kinase-like_dom_sf"/>
</dbReference>
<sequence length="177" mass="20016">MSTCSSFATIVRIILLGLGVGLILYKRRGEDPVVTTKGRLAGHNNKNDNSNQSHHEDFELPLLDLLSLTKATDNFVANKIGEGGFGQVYKECIRRGTRSSSEAAIRNIKARTSRRRREDVGVRVLAKQEPGFSHIFDEEMSAVLDWPRRFKHYQWNCSRTDVSSSRLSSDHPQRLES</sequence>
<reference evidence="2 3" key="1">
    <citation type="journal article" date="2021" name="BMC Genomics">
        <title>Datura genome reveals duplications of psychoactive alkaloid biosynthetic genes and high mutation rate following tissue culture.</title>
        <authorList>
            <person name="Rajewski A."/>
            <person name="Carter-House D."/>
            <person name="Stajich J."/>
            <person name="Litt A."/>
        </authorList>
    </citation>
    <scope>NUCLEOTIDE SEQUENCE [LARGE SCALE GENOMIC DNA]</scope>
    <source>
        <strain evidence="2">AR-01</strain>
    </source>
</reference>
<protein>
    <recommendedName>
        <fullName evidence="4">Protein kinase domain-containing protein</fullName>
    </recommendedName>
</protein>
<comment type="caution">
    <text evidence="2">The sequence shown here is derived from an EMBL/GenBank/DDBJ whole genome shotgun (WGS) entry which is preliminary data.</text>
</comment>
<name>A0ABS8SV96_DATST</name>
<keyword evidence="1" id="KW-0812">Transmembrane</keyword>